<accession>A0A9Q8P7K6</accession>
<evidence type="ECO:0000313" key="1">
    <source>
        <dbReference type="EMBL" id="UJO16245.1"/>
    </source>
</evidence>
<organism evidence="1 2">
    <name type="scientific">Passalora fulva</name>
    <name type="common">Tomato leaf mold</name>
    <name type="synonym">Cladosporium fulvum</name>
    <dbReference type="NCBI Taxonomy" id="5499"/>
    <lineage>
        <taxon>Eukaryota</taxon>
        <taxon>Fungi</taxon>
        <taxon>Dikarya</taxon>
        <taxon>Ascomycota</taxon>
        <taxon>Pezizomycotina</taxon>
        <taxon>Dothideomycetes</taxon>
        <taxon>Dothideomycetidae</taxon>
        <taxon>Mycosphaerellales</taxon>
        <taxon>Mycosphaerellaceae</taxon>
        <taxon>Fulvia</taxon>
    </lineage>
</organism>
<dbReference type="AlphaFoldDB" id="A0A9Q8P7K6"/>
<proteinExistence type="predicted"/>
<evidence type="ECO:0000313" key="2">
    <source>
        <dbReference type="Proteomes" id="UP000756132"/>
    </source>
</evidence>
<keyword evidence="2" id="KW-1185">Reference proteome</keyword>
<reference evidence="1" key="1">
    <citation type="submission" date="2021-12" db="EMBL/GenBank/DDBJ databases">
        <authorList>
            <person name="Zaccaron A."/>
            <person name="Stergiopoulos I."/>
        </authorList>
    </citation>
    <scope>NUCLEOTIDE SEQUENCE</scope>
    <source>
        <strain evidence="1">Race5_Kim</strain>
    </source>
</reference>
<dbReference type="RefSeq" id="XP_047760611.1">
    <property type="nucleotide sequence ID" value="XM_047904329.1"/>
</dbReference>
<dbReference type="Proteomes" id="UP000756132">
    <property type="component" value="Chromosome 4"/>
</dbReference>
<dbReference type="EMBL" id="CP090166">
    <property type="protein sequence ID" value="UJO16245.1"/>
    <property type="molecule type" value="Genomic_DNA"/>
</dbReference>
<sequence length="229" mass="26608">MPEMQKTNLMTLPSEIRNKIFNLAFVHRIQQTGALHPVQFRSLPLGRLRFLRTLHISKTLRAELRPLIYGANLFILRQISDRRHPFQSHTTSMNSTYCYSTEYRVFQGYNKEYCFSIEMPPPAIRKLMRNVRMILATSDPLRSLPGSFPNHSDPDIRWEAINRRLDVLRELALLGFKELELLEVHVSVPCTGKAPRLTSPEPTDEFRKWLEAKLGSIDFLGAKLVLEYV</sequence>
<dbReference type="KEGG" id="ffu:CLAFUR5_05181"/>
<dbReference type="GeneID" id="71985059"/>
<gene>
    <name evidence="1" type="ORF">CLAFUR5_05181</name>
</gene>
<protein>
    <recommendedName>
        <fullName evidence="3">F-box domain-containing protein</fullName>
    </recommendedName>
</protein>
<reference evidence="1" key="2">
    <citation type="journal article" date="2022" name="Microb. Genom.">
        <title>A chromosome-scale genome assembly of the tomato pathogen Cladosporium fulvum reveals a compartmentalized genome architecture and the presence of a dispensable chromosome.</title>
        <authorList>
            <person name="Zaccaron A.Z."/>
            <person name="Chen L.H."/>
            <person name="Samaras A."/>
            <person name="Stergiopoulos I."/>
        </authorList>
    </citation>
    <scope>NUCLEOTIDE SEQUENCE</scope>
    <source>
        <strain evidence="1">Race5_Kim</strain>
    </source>
</reference>
<evidence type="ECO:0008006" key="3">
    <source>
        <dbReference type="Google" id="ProtNLM"/>
    </source>
</evidence>
<name>A0A9Q8P7K6_PASFU</name>